<sequence length="205" mass="20834">MGMAGRSAREVVVVGLTGVSVLLGGVLATAAQAVDGGRESMRVCAQTKGKWEGADAGTLADCHTARAAYASKRAELIEGKVPGEVARKWSTTAADASRSAVVDAARRPEGEMTSGEAATAAMWAAVAAGAARPVESGAGDVESARATGDKGYSGAVLEARRTARAAWRAAEDAHAAGGRDARRNIAADKAESRAWQAARAAGWLE</sequence>
<gene>
    <name evidence="1" type="ORF">GCM10018772_15420</name>
</gene>
<proteinExistence type="predicted"/>
<name>A0A919A8Q4_9ACTN</name>
<evidence type="ECO:0000313" key="2">
    <source>
        <dbReference type="Proteomes" id="UP000630718"/>
    </source>
</evidence>
<dbReference type="EMBL" id="BNBI01000003">
    <property type="protein sequence ID" value="GHE92660.1"/>
    <property type="molecule type" value="Genomic_DNA"/>
</dbReference>
<dbReference type="Proteomes" id="UP000630718">
    <property type="component" value="Unassembled WGS sequence"/>
</dbReference>
<dbReference type="AlphaFoldDB" id="A0A919A8Q4"/>
<organism evidence="1 2">
    <name type="scientific">Streptomyces fumanus</name>
    <dbReference type="NCBI Taxonomy" id="67302"/>
    <lineage>
        <taxon>Bacteria</taxon>
        <taxon>Bacillati</taxon>
        <taxon>Actinomycetota</taxon>
        <taxon>Actinomycetes</taxon>
        <taxon>Kitasatosporales</taxon>
        <taxon>Streptomycetaceae</taxon>
        <taxon>Streptomyces</taxon>
    </lineage>
</organism>
<reference evidence="1" key="2">
    <citation type="submission" date="2020-09" db="EMBL/GenBank/DDBJ databases">
        <authorList>
            <person name="Sun Q."/>
            <person name="Ohkuma M."/>
        </authorList>
    </citation>
    <scope>NUCLEOTIDE SEQUENCE</scope>
    <source>
        <strain evidence="1">JCM 4477</strain>
    </source>
</reference>
<reference evidence="1" key="1">
    <citation type="journal article" date="2014" name="Int. J. Syst. Evol. Microbiol.">
        <title>Complete genome sequence of Corynebacterium casei LMG S-19264T (=DSM 44701T), isolated from a smear-ripened cheese.</title>
        <authorList>
            <consortium name="US DOE Joint Genome Institute (JGI-PGF)"/>
            <person name="Walter F."/>
            <person name="Albersmeier A."/>
            <person name="Kalinowski J."/>
            <person name="Ruckert C."/>
        </authorList>
    </citation>
    <scope>NUCLEOTIDE SEQUENCE</scope>
    <source>
        <strain evidence="1">JCM 4477</strain>
    </source>
</reference>
<accession>A0A919A8Q4</accession>
<comment type="caution">
    <text evidence="1">The sequence shown here is derived from an EMBL/GenBank/DDBJ whole genome shotgun (WGS) entry which is preliminary data.</text>
</comment>
<keyword evidence="2" id="KW-1185">Reference proteome</keyword>
<evidence type="ECO:0000313" key="1">
    <source>
        <dbReference type="EMBL" id="GHE92660.1"/>
    </source>
</evidence>
<protein>
    <submittedName>
        <fullName evidence="1">Uncharacterized protein</fullName>
    </submittedName>
</protein>